<name>A0A843W7I4_COLES</name>
<feature type="compositionally biased region" description="Low complexity" evidence="1">
    <location>
        <begin position="232"/>
        <end position="247"/>
    </location>
</feature>
<feature type="non-terminal residue" evidence="2">
    <location>
        <position position="1"/>
    </location>
</feature>
<dbReference type="GO" id="GO:0003713">
    <property type="term" value="F:transcription coactivator activity"/>
    <property type="evidence" value="ECO:0007669"/>
    <property type="project" value="InterPro"/>
</dbReference>
<feature type="compositionally biased region" description="Low complexity" evidence="1">
    <location>
        <begin position="647"/>
        <end position="668"/>
    </location>
</feature>
<feature type="region of interest" description="Disordered" evidence="1">
    <location>
        <begin position="576"/>
        <end position="597"/>
    </location>
</feature>
<dbReference type="OrthoDB" id="786804at2759"/>
<feature type="region of interest" description="Disordered" evidence="1">
    <location>
        <begin position="99"/>
        <end position="247"/>
    </location>
</feature>
<keyword evidence="3" id="KW-1185">Reference proteome</keyword>
<dbReference type="PANTHER" id="PTHR33137">
    <property type="entry name" value="MEDIATOR OF RNA POLYMERASE II TRANSCRIPTION SUBUNIT 15A-RELATED"/>
    <property type="match status" value="1"/>
</dbReference>
<comment type="caution">
    <text evidence="2">The sequence shown here is derived from an EMBL/GenBank/DDBJ whole genome shotgun (WGS) entry which is preliminary data.</text>
</comment>
<evidence type="ECO:0000313" key="2">
    <source>
        <dbReference type="EMBL" id="MQM05922.1"/>
    </source>
</evidence>
<feature type="compositionally biased region" description="Low complexity" evidence="1">
    <location>
        <begin position="532"/>
        <end position="552"/>
    </location>
</feature>
<feature type="compositionally biased region" description="Low complexity" evidence="1">
    <location>
        <begin position="364"/>
        <end position="383"/>
    </location>
</feature>
<sequence>AHVLQSQAQNTGQSLSIPGPNQSQTRQQTLTPGIQNNLASAAVQGSASLASIVPSINGLSQSMSSVGQTSNLQSMSAISLNMVNNSGQGISPNVYANSQRQIQGKQQQQPLVSQQPPQNPHLYQQQLQQQQMLKAKLSHSTLMQSQLHQQHQQQQQQPLSSATQLQPSQQPIMQMTSSLQSSQTSLQQAQPPLMQSVAHSGHQQSQPNLLQQPSSLPQQHHASLRQQQSQPSTHLQASSLQQQSASITQQPGLPLQQQPQLLGNQSNISNMQQSQLLGQQNSIPDVQQQRRLAVQQNNLMSMQQSQQMLNQQNMSLHQQVVPQNNISGLQQLQSQPHLQQQPQLLGSQPNMPNIHQHHQAMLMQPQKTAAQQPQQQQQQAQQTATSLNRLISLKELFQRPHQLQTMRELYYADLNEIHQRIILKCQQHEAQAQPGKPEQLESMKKIKSLMDRLLGLLQMPKSSIQPNLKEKLPYFENQMFNVIASNRRKVISPQLQGQQQIPRPGGNAQSMPQQQSSQTPPIQQLDGQGNQMSPMVQGSVPSVQSPAVSSMQNGSMTLPNHVGVPAAQQNIMNALQPSSNMDSSPSSALSSLQEGPMGSLPQGGMGSLQQATFNASTQNNMRIFQPHLPGVQRQIYHQQLKQGASFPISSPQSLQVPSPQISQHSSPQVEQGFLSSVPKAGTPLQSTNSPFVVPSPSTPLDDHEKQVSGISAVSNAANVGHQQISAAPTQGQSLAVGTPGISASPLLDEYIGSDVSHLNAQPAFTSKSNATGRPIERLVKAVSFLAPDYTFLLAS</sequence>
<organism evidence="2 3">
    <name type="scientific">Colocasia esculenta</name>
    <name type="common">Wild taro</name>
    <name type="synonym">Arum esculentum</name>
    <dbReference type="NCBI Taxonomy" id="4460"/>
    <lineage>
        <taxon>Eukaryota</taxon>
        <taxon>Viridiplantae</taxon>
        <taxon>Streptophyta</taxon>
        <taxon>Embryophyta</taxon>
        <taxon>Tracheophyta</taxon>
        <taxon>Spermatophyta</taxon>
        <taxon>Magnoliopsida</taxon>
        <taxon>Liliopsida</taxon>
        <taxon>Araceae</taxon>
        <taxon>Aroideae</taxon>
        <taxon>Colocasieae</taxon>
        <taxon>Colocasia</taxon>
    </lineage>
</organism>
<evidence type="ECO:0000256" key="1">
    <source>
        <dbReference type="SAM" id="MobiDB-lite"/>
    </source>
</evidence>
<dbReference type="Proteomes" id="UP000652761">
    <property type="component" value="Unassembled WGS sequence"/>
</dbReference>
<dbReference type="AlphaFoldDB" id="A0A843W7I4"/>
<feature type="region of interest" description="Disordered" evidence="1">
    <location>
        <begin position="360"/>
        <end position="383"/>
    </location>
</feature>
<dbReference type="InterPro" id="IPR044661">
    <property type="entry name" value="MED15a/b/c-like"/>
</dbReference>
<feature type="compositionally biased region" description="Low complexity" evidence="1">
    <location>
        <begin position="578"/>
        <end position="591"/>
    </location>
</feature>
<feature type="compositionally biased region" description="Low complexity" evidence="1">
    <location>
        <begin position="509"/>
        <end position="524"/>
    </location>
</feature>
<feature type="region of interest" description="Disordered" evidence="1">
    <location>
        <begin position="493"/>
        <end position="554"/>
    </location>
</feature>
<feature type="region of interest" description="Disordered" evidence="1">
    <location>
        <begin position="647"/>
        <end position="702"/>
    </location>
</feature>
<feature type="non-terminal residue" evidence="2">
    <location>
        <position position="795"/>
    </location>
</feature>
<accession>A0A843W7I4</accession>
<protein>
    <submittedName>
        <fullName evidence="2">Uncharacterized protein</fullName>
    </submittedName>
</protein>
<feature type="compositionally biased region" description="Low complexity" evidence="1">
    <location>
        <begin position="99"/>
        <end position="188"/>
    </location>
</feature>
<dbReference type="EMBL" id="NMUH01003500">
    <property type="protein sequence ID" value="MQM05922.1"/>
    <property type="molecule type" value="Genomic_DNA"/>
</dbReference>
<evidence type="ECO:0000313" key="3">
    <source>
        <dbReference type="Proteomes" id="UP000652761"/>
    </source>
</evidence>
<dbReference type="GO" id="GO:0031490">
    <property type="term" value="F:chromatin DNA binding"/>
    <property type="evidence" value="ECO:0007669"/>
    <property type="project" value="InterPro"/>
</dbReference>
<proteinExistence type="predicted"/>
<feature type="compositionally biased region" description="Low complexity" evidence="1">
    <location>
        <begin position="202"/>
        <end position="221"/>
    </location>
</feature>
<dbReference type="PANTHER" id="PTHR33137:SF4">
    <property type="entry name" value="MEDIATOR OF RNA POLYMERASE II TRANSCRIPTION SUBUNIT 15A-RELATED"/>
    <property type="match status" value="1"/>
</dbReference>
<reference evidence="2" key="1">
    <citation type="submission" date="2017-07" db="EMBL/GenBank/DDBJ databases">
        <title>Taro Niue Genome Assembly and Annotation.</title>
        <authorList>
            <person name="Atibalentja N."/>
            <person name="Keating K."/>
            <person name="Fields C.J."/>
        </authorList>
    </citation>
    <scope>NUCLEOTIDE SEQUENCE</scope>
    <source>
        <strain evidence="2">Niue_2</strain>
        <tissue evidence="2">Leaf</tissue>
    </source>
</reference>
<feature type="region of interest" description="Disordered" evidence="1">
    <location>
        <begin position="1"/>
        <end position="28"/>
    </location>
</feature>
<gene>
    <name evidence="2" type="ORF">Taro_038733</name>
</gene>